<evidence type="ECO:0000313" key="1">
    <source>
        <dbReference type="EMBL" id="KEJ91041.1"/>
    </source>
</evidence>
<organism evidence="1 2">
    <name type="scientific">Sulfitobacter donghicola DSW-25 = KCTC 12864 = JCM 14565</name>
    <dbReference type="NCBI Taxonomy" id="1300350"/>
    <lineage>
        <taxon>Bacteria</taxon>
        <taxon>Pseudomonadati</taxon>
        <taxon>Pseudomonadota</taxon>
        <taxon>Alphaproteobacteria</taxon>
        <taxon>Rhodobacterales</taxon>
        <taxon>Roseobacteraceae</taxon>
        <taxon>Sulfitobacter</taxon>
    </lineage>
</organism>
<accession>A0A073INL0</accession>
<evidence type="ECO:0000313" key="2">
    <source>
        <dbReference type="Proteomes" id="UP000027734"/>
    </source>
</evidence>
<reference evidence="1 2" key="1">
    <citation type="submission" date="2014-01" db="EMBL/GenBank/DDBJ databases">
        <title>Sulfitobacter donghicola JCM 14565 Genome Sequencing.</title>
        <authorList>
            <person name="Lai Q."/>
            <person name="Hong Z."/>
        </authorList>
    </citation>
    <scope>NUCLEOTIDE SEQUENCE [LARGE SCALE GENOMIC DNA]</scope>
    <source>
        <strain evidence="1 2">JCM 14565</strain>
    </source>
</reference>
<dbReference type="AlphaFoldDB" id="A0A073INL0"/>
<dbReference type="EMBL" id="JAMC01000001">
    <property type="protein sequence ID" value="KEJ91041.1"/>
    <property type="molecule type" value="Genomic_DNA"/>
</dbReference>
<sequence>MAQSAIYTMHKHGRPMAKPKVILQAFLQLLSPLTRLSARKRAKNTGFLKGAIRSDFGS</sequence>
<dbReference type="Proteomes" id="UP000027734">
    <property type="component" value="Unassembled WGS sequence"/>
</dbReference>
<name>A0A073INL0_9RHOB</name>
<keyword evidence="2" id="KW-1185">Reference proteome</keyword>
<gene>
    <name evidence="1" type="ORF">DSW25_00300</name>
</gene>
<protein>
    <submittedName>
        <fullName evidence="1">Uncharacterized protein</fullName>
    </submittedName>
</protein>
<comment type="caution">
    <text evidence="1">The sequence shown here is derived from an EMBL/GenBank/DDBJ whole genome shotgun (WGS) entry which is preliminary data.</text>
</comment>
<proteinExistence type="predicted"/>